<dbReference type="InterPro" id="IPR006311">
    <property type="entry name" value="TAT_signal"/>
</dbReference>
<dbReference type="KEGG" id="snw:BBN63_05655"/>
<evidence type="ECO:0000256" key="2">
    <source>
        <dbReference type="ARBA" id="ARBA00005466"/>
    </source>
</evidence>
<dbReference type="InterPro" id="IPR050416">
    <property type="entry name" value="FAD-linked_Oxidoreductase"/>
</dbReference>
<dbReference type="Pfam" id="PF08031">
    <property type="entry name" value="BBE"/>
    <property type="match status" value="1"/>
</dbReference>
<dbReference type="PROSITE" id="PS00862">
    <property type="entry name" value="OX2_COVAL_FAD"/>
    <property type="match status" value="1"/>
</dbReference>
<keyword evidence="8" id="KW-1185">Reference proteome</keyword>
<dbReference type="InterPro" id="IPR012951">
    <property type="entry name" value="BBE"/>
</dbReference>
<dbReference type="Proteomes" id="UP000189677">
    <property type="component" value="Chromosome"/>
</dbReference>
<evidence type="ECO:0000313" key="8">
    <source>
        <dbReference type="Proteomes" id="UP000189677"/>
    </source>
</evidence>
<evidence type="ECO:0000256" key="1">
    <source>
        <dbReference type="ARBA" id="ARBA00001974"/>
    </source>
</evidence>
<dbReference type="AlphaFoldDB" id="A0A1U9QQ65"/>
<dbReference type="PANTHER" id="PTHR42973">
    <property type="entry name" value="BINDING OXIDOREDUCTASE, PUTATIVE (AFU_ORTHOLOGUE AFUA_1G17690)-RELATED"/>
    <property type="match status" value="1"/>
</dbReference>
<dbReference type="Gene3D" id="3.40.462.20">
    <property type="match status" value="1"/>
</dbReference>
<gene>
    <name evidence="7" type="ORF">BBN63_05655</name>
</gene>
<dbReference type="InterPro" id="IPR006094">
    <property type="entry name" value="Oxid_FAD_bind_N"/>
</dbReference>
<dbReference type="SUPFAM" id="SSF56176">
    <property type="entry name" value="FAD-binding/transporter-associated domain-like"/>
    <property type="match status" value="1"/>
</dbReference>
<dbReference type="PANTHER" id="PTHR42973:SF39">
    <property type="entry name" value="FAD-BINDING PCMH-TYPE DOMAIN-CONTAINING PROTEIN"/>
    <property type="match status" value="1"/>
</dbReference>
<dbReference type="InterPro" id="IPR016167">
    <property type="entry name" value="FAD-bd_PCMH_sub1"/>
</dbReference>
<sequence>MTSRRSFLVGAGATALAVTAFQGSSAARTASGGKWHQLRRHLRGRLVLPSDPDYRRAKQLYLIQFDDSRPRAIAYCASAADVALCLRFAQDHALPIAVRSGGHSAGGYSTTEGLVIDVSRIDSTVLGRDTATIGPGAQLVDITNTLAPAGLTISGGYCPTVAAGGYFAGGGMGLFTRSIGMASDKVTSAEVVLADGSVVTASPRRNSDLYWAVRGGGGGNFGVVTSYEVTPTPLTDLAACNLSWRFDQALDMLDGWARWLVDAPRAIGSGLLVTLEDAAPGKVPMATIFLGSVDTGGGFDGEIDRLVSLIGHAPSFRQTHTAPYQDILMDLYQCGGLTVQQCHRADTSPGGQLTRPAFGLWRSRLFGEDAMPREGWAKALSVLDSERQAGQMRQLQVVAIGGAVNSVSRGATAYVHRDSLFSASFLTSNSVAPVPDEAKESAGRFVDAGFAVLDPYSNGETYQNFYDSRLPDWQSSYYAENYPRLKRVKRSYDPHNIFRFAQSIR</sequence>
<dbReference type="InterPro" id="IPR016166">
    <property type="entry name" value="FAD-bd_PCMH"/>
</dbReference>
<proteinExistence type="inferred from homology"/>
<organism evidence="7 8">
    <name type="scientific">Streptomyces niveus</name>
    <name type="common">Streptomyces spheroides</name>
    <dbReference type="NCBI Taxonomy" id="193462"/>
    <lineage>
        <taxon>Bacteria</taxon>
        <taxon>Bacillati</taxon>
        <taxon>Actinomycetota</taxon>
        <taxon>Actinomycetes</taxon>
        <taxon>Kitasatosporales</taxon>
        <taxon>Streptomycetaceae</taxon>
        <taxon>Streptomyces</taxon>
    </lineage>
</organism>
<dbReference type="Gene3D" id="3.30.465.10">
    <property type="match status" value="1"/>
</dbReference>
<protein>
    <submittedName>
        <fullName evidence="7">Twin-arginine translocation pathway signal</fullName>
    </submittedName>
</protein>
<evidence type="ECO:0000256" key="3">
    <source>
        <dbReference type="ARBA" id="ARBA00022630"/>
    </source>
</evidence>
<dbReference type="InterPro" id="IPR016169">
    <property type="entry name" value="FAD-bd_PCMH_sub2"/>
</dbReference>
<feature type="domain" description="FAD-binding PCMH-type" evidence="6">
    <location>
        <begin position="65"/>
        <end position="234"/>
    </location>
</feature>
<dbReference type="PROSITE" id="PS51387">
    <property type="entry name" value="FAD_PCMH"/>
    <property type="match status" value="1"/>
</dbReference>
<dbReference type="GO" id="GO:0016491">
    <property type="term" value="F:oxidoreductase activity"/>
    <property type="evidence" value="ECO:0007669"/>
    <property type="project" value="UniProtKB-KW"/>
</dbReference>
<dbReference type="Pfam" id="PF01565">
    <property type="entry name" value="FAD_binding_4"/>
    <property type="match status" value="1"/>
</dbReference>
<dbReference type="InterPro" id="IPR006093">
    <property type="entry name" value="Oxy_OxRdtase_FAD_BS"/>
</dbReference>
<keyword evidence="3" id="KW-0285">Flavoprotein</keyword>
<keyword evidence="4" id="KW-0274">FAD</keyword>
<dbReference type="RefSeq" id="WP_078074330.1">
    <property type="nucleotide sequence ID" value="NZ_CP018047.1"/>
</dbReference>
<evidence type="ECO:0000256" key="5">
    <source>
        <dbReference type="ARBA" id="ARBA00023002"/>
    </source>
</evidence>
<keyword evidence="5" id="KW-0560">Oxidoreductase</keyword>
<dbReference type="GO" id="GO:0071949">
    <property type="term" value="F:FAD binding"/>
    <property type="evidence" value="ECO:0007669"/>
    <property type="project" value="InterPro"/>
</dbReference>
<dbReference type="InterPro" id="IPR036318">
    <property type="entry name" value="FAD-bd_PCMH-like_sf"/>
</dbReference>
<reference evidence="7 8" key="1">
    <citation type="submission" date="2016-11" db="EMBL/GenBank/DDBJ databases">
        <title>Complete genome sequence of Streptomyces niveus SCSIO 3406.</title>
        <authorList>
            <person name="Zhu Q."/>
            <person name="Cheng W."/>
            <person name="Song Y."/>
            <person name="Li Q."/>
            <person name="Ju J."/>
        </authorList>
    </citation>
    <scope>NUCLEOTIDE SEQUENCE [LARGE SCALE GENOMIC DNA]</scope>
    <source>
        <strain evidence="7 8">SCSIO 3406</strain>
    </source>
</reference>
<evidence type="ECO:0000256" key="4">
    <source>
        <dbReference type="ARBA" id="ARBA00022827"/>
    </source>
</evidence>
<dbReference type="Gene3D" id="3.30.43.10">
    <property type="entry name" value="Uridine Diphospho-n-acetylenolpyruvylglucosamine Reductase, domain 2"/>
    <property type="match status" value="1"/>
</dbReference>
<evidence type="ECO:0000259" key="6">
    <source>
        <dbReference type="PROSITE" id="PS51387"/>
    </source>
</evidence>
<accession>A0A1U9QQ65</accession>
<dbReference type="EMBL" id="CP018047">
    <property type="protein sequence ID" value="AQU65805.1"/>
    <property type="molecule type" value="Genomic_DNA"/>
</dbReference>
<comment type="similarity">
    <text evidence="2">Belongs to the oxygen-dependent FAD-linked oxidoreductase family.</text>
</comment>
<evidence type="ECO:0000313" key="7">
    <source>
        <dbReference type="EMBL" id="AQU65805.1"/>
    </source>
</evidence>
<dbReference type="OrthoDB" id="545125at2"/>
<comment type="cofactor">
    <cofactor evidence="1">
        <name>FAD</name>
        <dbReference type="ChEBI" id="CHEBI:57692"/>
    </cofactor>
</comment>
<name>A0A1U9QQ65_STRNV</name>
<dbReference type="PROSITE" id="PS51318">
    <property type="entry name" value="TAT"/>
    <property type="match status" value="1"/>
</dbReference>